<dbReference type="GeneID" id="106178209"/>
<dbReference type="InterPro" id="IPR028082">
    <property type="entry name" value="Peripla_BP_I"/>
</dbReference>
<evidence type="ECO:0000259" key="22">
    <source>
        <dbReference type="SMART" id="SM00918"/>
    </source>
</evidence>
<keyword evidence="19" id="KW-1015">Disulfide bond</keyword>
<feature type="site" description="Crucial to convey clamshell closure to channel opening" evidence="18">
    <location>
        <position position="674"/>
    </location>
</feature>
<keyword evidence="13" id="KW-1071">Ligand-gated ion channel</keyword>
<dbReference type="Gene3D" id="3.40.190.10">
    <property type="entry name" value="Periplasmic binding protein-like II"/>
    <property type="match status" value="2"/>
</dbReference>
<keyword evidence="9 24" id="KW-0675">Receptor</keyword>
<keyword evidence="23" id="KW-1185">Reference proteome</keyword>
<dbReference type="AlphaFoldDB" id="A0A1S3K2Y6"/>
<dbReference type="CDD" id="cd06382">
    <property type="entry name" value="PBP1_iGluR_Kainate"/>
    <property type="match status" value="1"/>
</dbReference>
<evidence type="ECO:0000256" key="17">
    <source>
        <dbReference type="PIRSR" id="PIRSR601508-1"/>
    </source>
</evidence>
<feature type="site" description="Interaction with the cone snail toxin Con-ikot-ikot" evidence="18">
    <location>
        <position position="701"/>
    </location>
</feature>
<name>A0A1S3K2Y6_LINAN</name>
<dbReference type="OrthoDB" id="5984008at2759"/>
<dbReference type="Gene3D" id="3.40.50.2300">
    <property type="match status" value="2"/>
</dbReference>
<evidence type="ECO:0000256" key="3">
    <source>
        <dbReference type="ARBA" id="ARBA00022692"/>
    </source>
</evidence>
<feature type="disulfide bond" evidence="19">
    <location>
        <begin position="756"/>
        <end position="814"/>
    </location>
</feature>
<evidence type="ECO:0000313" key="23">
    <source>
        <dbReference type="Proteomes" id="UP000085678"/>
    </source>
</evidence>
<keyword evidence="12" id="KW-0966">Cell projection</keyword>
<evidence type="ECO:0000259" key="21">
    <source>
        <dbReference type="SMART" id="SM00079"/>
    </source>
</evidence>
<keyword evidence="14" id="KW-0407">Ion channel</keyword>
<evidence type="ECO:0000256" key="6">
    <source>
        <dbReference type="ARBA" id="ARBA00023018"/>
    </source>
</evidence>
<evidence type="ECO:0000256" key="4">
    <source>
        <dbReference type="ARBA" id="ARBA00022729"/>
    </source>
</evidence>
<evidence type="ECO:0000256" key="13">
    <source>
        <dbReference type="ARBA" id="ARBA00023286"/>
    </source>
</evidence>
<dbReference type="InterPro" id="IPR001320">
    <property type="entry name" value="Iontro_rcpt_C"/>
</dbReference>
<evidence type="ECO:0000256" key="15">
    <source>
        <dbReference type="ARBA" id="ARBA00034104"/>
    </source>
</evidence>
<evidence type="ECO:0000313" key="25">
    <source>
        <dbReference type="RefSeq" id="XP_013416770.1"/>
    </source>
</evidence>
<feature type="domain" description="Ionotropic glutamate receptor C-terminal" evidence="21">
    <location>
        <begin position="436"/>
        <end position="807"/>
    </location>
</feature>
<evidence type="ECO:0000256" key="7">
    <source>
        <dbReference type="ARBA" id="ARBA00023065"/>
    </source>
</evidence>
<keyword evidence="4" id="KW-0732">Signal</keyword>
<feature type="binding site" evidence="17">
    <location>
        <position position="529"/>
    </location>
    <ligand>
        <name>L-glutamate</name>
        <dbReference type="ChEBI" id="CHEBI:29985"/>
    </ligand>
</feature>
<feature type="transmembrane region" description="Helical" evidence="20">
    <location>
        <begin position="827"/>
        <end position="849"/>
    </location>
</feature>
<dbReference type="SUPFAM" id="SSF53822">
    <property type="entry name" value="Periplasmic binding protein-like I"/>
    <property type="match status" value="1"/>
</dbReference>
<keyword evidence="3 20" id="KW-0812">Transmembrane</keyword>
<keyword evidence="5 20" id="KW-1133">Transmembrane helix</keyword>
<protein>
    <submittedName>
        <fullName evidence="24 25">Glutamate receptor ionotropic, kainate 2 isoform X1</fullName>
    </submittedName>
</protein>
<dbReference type="Pfam" id="PF10613">
    <property type="entry name" value="Lig_chan-Glu_bd"/>
    <property type="match status" value="1"/>
</dbReference>
<dbReference type="InterPro" id="IPR019594">
    <property type="entry name" value="Glu/Gly-bd"/>
</dbReference>
<dbReference type="Pfam" id="PF01094">
    <property type="entry name" value="ANF_receptor"/>
    <property type="match status" value="1"/>
</dbReference>
<reference evidence="24 25" key="1">
    <citation type="submission" date="2025-04" db="UniProtKB">
        <authorList>
            <consortium name="RefSeq"/>
        </authorList>
    </citation>
    <scope>IDENTIFICATION</scope>
    <source>
        <tissue evidence="24 25">Gonads</tissue>
    </source>
</reference>
<dbReference type="Proteomes" id="UP000085678">
    <property type="component" value="Unplaced"/>
</dbReference>
<keyword evidence="6" id="KW-0770">Synapse</keyword>
<sequence length="924" mass="103439">MNTVRIFGVLAGLCLNLGTFILGQDTRRIKIGAVFEGASSIEELAFKYAVNKVNSEISATLNGVTLEYELQKVTSDSFQTSKKVCRLLKDGNGVGAIFGPMATISASHVQSICDTLEVPHIETRWDYKEFKDYYSVNLHPHYTSIGKSLLDLVTHWKWGAVTILYEDNNGLLKLQDLLRVPGKKKSLQTTIRKLEAFEDGDYRPLLKDLKSQNQFRFIVDCDYKKIPTLLAQAMSLSMLSQYYHFHFTSLDLDLLDLGDYRYGGANLTGFRLIDWDDPEVKIAMLDLASPKALPGTPFVGAVQTKTKDDNAEIKSNVTVQAAVMVDAVMVFARAITDLSRSQTIQTRSLGCSNPGQTWTQGSSLFNFLTRVGLTGLTGRIKFDGDGKRRDFDLGIVKMGKRTLERIGFWTLEGGVNITANFTELKDQLHDTLQNKTLIVTTIQEPPYLMLRKAQPGVELKGNARFYGYCVDLLAEISKLLNFNFTIKLVDDGNYGAPVGPNGEWNGMVRELIDMKADLTVAPMTITYVREQVIDFTKPFMNLGISILFKKPEASTPDLFAFMSPLSFEVWLYMLAAYVGVSITLFVLARFSPYEWYNTHPCNQESDIVENQFNMLNSLWFTIGSLMQQGSDLAPRALSTRMISGIWWFFTLIMISSYTANLAAFLTVERMISPIENADDLAKQTDIKYGSQYGGSTMTFFKTSKIPTYERMWNFMSSTEPSVFVNSSKEGIDRVMKGKYAYLMESTMIEYTVQRNCKLMQVGGLLDSKGYGIGTPRGSPYTEILSEAILKLQEQQVLQVLYTKWWKEKEGGGQCEEAPSNKASELGVIHVGGVFVVLLAGLGLACLFALGEFIYKARQNADEDRQSICSEIIEELRFAIRCFGSSKKPAVHKSSHRKHDNGLIDNGMTMVPLTANNFPGKESFA</sequence>
<evidence type="ECO:0000256" key="14">
    <source>
        <dbReference type="ARBA" id="ARBA00023303"/>
    </source>
</evidence>
<dbReference type="GO" id="GO:0015276">
    <property type="term" value="F:ligand-gated monoatomic ion channel activity"/>
    <property type="evidence" value="ECO:0007669"/>
    <property type="project" value="InterPro"/>
</dbReference>
<feature type="domain" description="Ionotropic glutamate receptor L-glutamate and glycine-binding" evidence="22">
    <location>
        <begin position="446"/>
        <end position="513"/>
    </location>
</feature>
<feature type="binding site" evidence="17">
    <location>
        <position position="744"/>
    </location>
    <ligand>
        <name>L-glutamate</name>
        <dbReference type="ChEBI" id="CHEBI:29985"/>
    </ligand>
</feature>
<evidence type="ECO:0000256" key="11">
    <source>
        <dbReference type="ARBA" id="ARBA00023257"/>
    </source>
</evidence>
<dbReference type="FunFam" id="1.10.287.70:FF:000010">
    <property type="entry name" value="Putative glutamate receptor ionotropic kainate 1"/>
    <property type="match status" value="1"/>
</dbReference>
<keyword evidence="2" id="KW-1003">Cell membrane</keyword>
<feature type="transmembrane region" description="Helical" evidence="20">
    <location>
        <begin position="569"/>
        <end position="588"/>
    </location>
</feature>
<dbReference type="InterPro" id="IPR015683">
    <property type="entry name" value="Ionotropic_Glu_rcpt"/>
</dbReference>
<evidence type="ECO:0000256" key="16">
    <source>
        <dbReference type="ARBA" id="ARBA00034107"/>
    </source>
</evidence>
<dbReference type="GO" id="GO:0042734">
    <property type="term" value="C:presynaptic membrane"/>
    <property type="evidence" value="ECO:0007669"/>
    <property type="project" value="UniProtKB-SubCell"/>
</dbReference>
<feature type="binding site" evidence="17">
    <location>
        <position position="522"/>
    </location>
    <ligand>
        <name>L-glutamate</name>
        <dbReference type="ChEBI" id="CHEBI:29985"/>
    </ligand>
</feature>
<feature type="binding site" evidence="17">
    <location>
        <position position="695"/>
    </location>
    <ligand>
        <name>L-glutamate</name>
        <dbReference type="ChEBI" id="CHEBI:29985"/>
    </ligand>
</feature>
<dbReference type="InterPro" id="IPR001508">
    <property type="entry name" value="Iono_Glu_rcpt_met"/>
</dbReference>
<dbReference type="SMART" id="SM00918">
    <property type="entry name" value="Lig_chan-Glu_bd"/>
    <property type="match status" value="1"/>
</dbReference>
<organism evidence="23 24">
    <name type="scientific">Lingula anatina</name>
    <name type="common">Brachiopod</name>
    <name type="synonym">Lingula unguis</name>
    <dbReference type="NCBI Taxonomy" id="7574"/>
    <lineage>
        <taxon>Eukaryota</taxon>
        <taxon>Metazoa</taxon>
        <taxon>Spiralia</taxon>
        <taxon>Lophotrochozoa</taxon>
        <taxon>Brachiopoda</taxon>
        <taxon>Linguliformea</taxon>
        <taxon>Lingulata</taxon>
        <taxon>Lingulida</taxon>
        <taxon>Linguloidea</taxon>
        <taxon>Lingulidae</taxon>
        <taxon>Lingula</taxon>
    </lineage>
</organism>
<keyword evidence="1" id="KW-0813">Transport</keyword>
<evidence type="ECO:0000256" key="18">
    <source>
        <dbReference type="PIRSR" id="PIRSR601508-2"/>
    </source>
</evidence>
<feature type="binding site" evidence="17">
    <location>
        <position position="696"/>
    </location>
    <ligand>
        <name>L-glutamate</name>
        <dbReference type="ChEBI" id="CHEBI:29985"/>
    </ligand>
</feature>
<dbReference type="Pfam" id="PF00060">
    <property type="entry name" value="Lig_chan"/>
    <property type="match status" value="1"/>
</dbReference>
<dbReference type="PRINTS" id="PR00177">
    <property type="entry name" value="NMDARECEPTOR"/>
</dbReference>
<evidence type="ECO:0000256" key="1">
    <source>
        <dbReference type="ARBA" id="ARBA00022448"/>
    </source>
</evidence>
<evidence type="ECO:0000256" key="20">
    <source>
        <dbReference type="SAM" id="Phobius"/>
    </source>
</evidence>
<accession>A0A1S3K2Y6</accession>
<evidence type="ECO:0000256" key="19">
    <source>
        <dbReference type="PIRSR" id="PIRSR601508-3"/>
    </source>
</evidence>
<dbReference type="KEGG" id="lak:106178209"/>
<dbReference type="GO" id="GO:0045211">
    <property type="term" value="C:postsynaptic membrane"/>
    <property type="evidence" value="ECO:0007669"/>
    <property type="project" value="UniProtKB-SubCell"/>
</dbReference>
<evidence type="ECO:0000256" key="9">
    <source>
        <dbReference type="ARBA" id="ARBA00023170"/>
    </source>
</evidence>
<evidence type="ECO:0000256" key="8">
    <source>
        <dbReference type="ARBA" id="ARBA00023136"/>
    </source>
</evidence>
<evidence type="ECO:0000256" key="5">
    <source>
        <dbReference type="ARBA" id="ARBA00022989"/>
    </source>
</evidence>
<dbReference type="InterPro" id="IPR001828">
    <property type="entry name" value="ANF_lig-bd_rcpt"/>
</dbReference>
<evidence type="ECO:0000256" key="12">
    <source>
        <dbReference type="ARBA" id="ARBA00023273"/>
    </source>
</evidence>
<feature type="site" description="Interaction with the cone snail toxin Con-ikot-ikot" evidence="18">
    <location>
        <position position="790"/>
    </location>
</feature>
<dbReference type="SUPFAM" id="SSF53850">
    <property type="entry name" value="Periplasmic binding protein-like II"/>
    <property type="match status" value="1"/>
</dbReference>
<feature type="transmembrane region" description="Helical" evidence="20">
    <location>
        <begin position="645"/>
        <end position="667"/>
    </location>
</feature>
<gene>
    <name evidence="24 25" type="primary">LOC106178209</name>
</gene>
<keyword evidence="10" id="KW-0325">Glycoprotein</keyword>
<comment type="subcellular location">
    <subcellularLocation>
        <location evidence="15">Postsynaptic cell membrane</location>
        <topology evidence="15">Multi-pass membrane protein</topology>
    </subcellularLocation>
    <subcellularLocation>
        <location evidence="16">Presynaptic cell membrane</location>
        <topology evidence="16">Multi-pass membrane protein</topology>
    </subcellularLocation>
</comment>
<feature type="binding site" evidence="17">
    <location>
        <position position="524"/>
    </location>
    <ligand>
        <name>L-glutamate</name>
        <dbReference type="ChEBI" id="CHEBI:29985"/>
    </ligand>
</feature>
<dbReference type="PANTHER" id="PTHR18966">
    <property type="entry name" value="IONOTROPIC GLUTAMATE RECEPTOR"/>
    <property type="match status" value="1"/>
</dbReference>
<dbReference type="RefSeq" id="XP_013416770.1">
    <property type="nucleotide sequence ID" value="XM_013561316.1"/>
</dbReference>
<evidence type="ECO:0000256" key="10">
    <source>
        <dbReference type="ARBA" id="ARBA00023180"/>
    </source>
</evidence>
<evidence type="ECO:0000256" key="2">
    <source>
        <dbReference type="ARBA" id="ARBA00022475"/>
    </source>
</evidence>
<proteinExistence type="predicted"/>
<evidence type="ECO:0000313" key="24">
    <source>
        <dbReference type="RefSeq" id="XP_013416769.1"/>
    </source>
</evidence>
<dbReference type="GO" id="GO:0038023">
    <property type="term" value="F:signaling receptor activity"/>
    <property type="evidence" value="ECO:0007669"/>
    <property type="project" value="InterPro"/>
</dbReference>
<dbReference type="RefSeq" id="XP_013416769.1">
    <property type="nucleotide sequence ID" value="XM_013561315.1"/>
</dbReference>
<dbReference type="FunFam" id="3.40.190.10:FF:000072">
    <property type="entry name" value="glutamate receptor ionotropic, kainate 4"/>
    <property type="match status" value="1"/>
</dbReference>
<keyword evidence="7" id="KW-0406">Ion transport</keyword>
<keyword evidence="11" id="KW-0628">Postsynaptic cell membrane</keyword>
<keyword evidence="8 20" id="KW-0472">Membrane</keyword>
<dbReference type="SMART" id="SM00079">
    <property type="entry name" value="PBPe"/>
    <property type="match status" value="1"/>
</dbReference>
<dbReference type="FunFam" id="3.40.50.2300:FF:000004">
    <property type="entry name" value="Glutamate receptor, ionotropic, AMPA 2"/>
    <property type="match status" value="1"/>
</dbReference>
<dbReference type="FunFam" id="3.40.190.10:FF:000060">
    <property type="entry name" value="Glutamate receptor ionotropic, kainate 1"/>
    <property type="match status" value="1"/>
</dbReference>
<dbReference type="Gene3D" id="1.10.287.70">
    <property type="match status" value="1"/>
</dbReference>
<dbReference type="STRING" id="7574.A0A1S3K2Y6"/>